<dbReference type="Proteomes" id="UP000793456">
    <property type="component" value="Chromosome II"/>
</dbReference>
<proteinExistence type="predicted"/>
<dbReference type="EMBL" id="CM011675">
    <property type="protein sequence ID" value="TMS22221.1"/>
    <property type="molecule type" value="Genomic_DNA"/>
</dbReference>
<evidence type="ECO:0000313" key="1">
    <source>
        <dbReference type="EMBL" id="TMS22221.1"/>
    </source>
</evidence>
<reference evidence="1" key="1">
    <citation type="submission" date="2018-11" db="EMBL/GenBank/DDBJ databases">
        <title>The sequence and de novo assembly of Larimichthys crocea genome using PacBio and Hi-C technologies.</title>
        <authorList>
            <person name="Xu P."/>
            <person name="Chen B."/>
            <person name="Zhou Z."/>
            <person name="Ke Q."/>
            <person name="Wu Y."/>
            <person name="Bai H."/>
            <person name="Pu F."/>
        </authorList>
    </citation>
    <scope>NUCLEOTIDE SEQUENCE</scope>
    <source>
        <tissue evidence="1">Muscle</tissue>
    </source>
</reference>
<gene>
    <name evidence="1" type="ORF">E3U43_012486</name>
</gene>
<protein>
    <submittedName>
        <fullName evidence="1">Uncharacterized protein</fullName>
    </submittedName>
</protein>
<comment type="caution">
    <text evidence="1">The sequence shown here is derived from an EMBL/GenBank/DDBJ whole genome shotgun (WGS) entry which is preliminary data.</text>
</comment>
<name>A0ACD3RRH7_LARCR</name>
<keyword evidence="2" id="KW-1185">Reference proteome</keyword>
<evidence type="ECO:0000313" key="2">
    <source>
        <dbReference type="Proteomes" id="UP000793456"/>
    </source>
</evidence>
<accession>A0ACD3RRH7</accession>
<organism evidence="1 2">
    <name type="scientific">Larimichthys crocea</name>
    <name type="common">Large yellow croaker</name>
    <name type="synonym">Pseudosciaena crocea</name>
    <dbReference type="NCBI Taxonomy" id="215358"/>
    <lineage>
        <taxon>Eukaryota</taxon>
        <taxon>Metazoa</taxon>
        <taxon>Chordata</taxon>
        <taxon>Craniata</taxon>
        <taxon>Vertebrata</taxon>
        <taxon>Euteleostomi</taxon>
        <taxon>Actinopterygii</taxon>
        <taxon>Neopterygii</taxon>
        <taxon>Teleostei</taxon>
        <taxon>Neoteleostei</taxon>
        <taxon>Acanthomorphata</taxon>
        <taxon>Eupercaria</taxon>
        <taxon>Sciaenidae</taxon>
        <taxon>Larimichthys</taxon>
    </lineage>
</organism>
<sequence length="112" mass="13159">MWWRKRKQPNQTWWLAFILDLMPVRVWNEGWLPTLLLLRDYEIPSLFTALNEAEMTYSLQILLELENGLAGKWSQPLCVSEARSGWHVSQQDSRLLQLPLLLFSWSKGDCGV</sequence>